<evidence type="ECO:0000259" key="1">
    <source>
        <dbReference type="Pfam" id="PF03364"/>
    </source>
</evidence>
<dbReference type="InterPro" id="IPR005031">
    <property type="entry name" value="COQ10_START"/>
</dbReference>
<evidence type="ECO:0000313" key="2">
    <source>
        <dbReference type="EMBL" id="NEW32146.1"/>
    </source>
</evidence>
<dbReference type="EMBL" id="JAAGVB010000007">
    <property type="protein sequence ID" value="NEW32146.1"/>
    <property type="molecule type" value="Genomic_DNA"/>
</dbReference>
<dbReference type="Pfam" id="PF03364">
    <property type="entry name" value="Polyketide_cyc"/>
    <property type="match status" value="1"/>
</dbReference>
<proteinExistence type="predicted"/>
<sequence>MDADHTYDAIRHFDTYAELVDEVRSVVVRPGADDRSSTSDWEVYFRNGPLSWTEVDYFQHERRRIVFEQETGDFHVFRGVWQVQPAGAGSTVTFEASFDFGIPSLAGVLEPIAEKVLKEGIATVLHRLLDGCEVVGDPAVAAAVTQRMALVAPGLGTTGDGD</sequence>
<dbReference type="RefSeq" id="WP_014353343.1">
    <property type="nucleotide sequence ID" value="NZ_AP026979.1"/>
</dbReference>
<gene>
    <name evidence="2" type="ORF">GV791_06170</name>
</gene>
<feature type="domain" description="Coenzyme Q-binding protein COQ10 START" evidence="1">
    <location>
        <begin position="3"/>
        <end position="119"/>
    </location>
</feature>
<comment type="caution">
    <text evidence="2">The sequence shown here is derived from an EMBL/GenBank/DDBJ whole genome shotgun (WGS) entry which is preliminary data.</text>
</comment>
<dbReference type="InterPro" id="IPR023393">
    <property type="entry name" value="START-like_dom_sf"/>
</dbReference>
<dbReference type="Gene3D" id="3.30.530.20">
    <property type="match status" value="1"/>
</dbReference>
<protein>
    <submittedName>
        <fullName evidence="2">Cyclase/dehydrase</fullName>
    </submittedName>
</protein>
<dbReference type="OMA" id="RWERYPD"/>
<name>A0A6P1CLT9_9NOCA</name>
<evidence type="ECO:0000313" key="3">
    <source>
        <dbReference type="Proteomes" id="UP000471166"/>
    </source>
</evidence>
<accession>A0A6P1CLT9</accession>
<organism evidence="2 3">
    <name type="scientific">Nocardia cyriacigeorgica</name>
    <dbReference type="NCBI Taxonomy" id="135487"/>
    <lineage>
        <taxon>Bacteria</taxon>
        <taxon>Bacillati</taxon>
        <taxon>Actinomycetota</taxon>
        <taxon>Actinomycetes</taxon>
        <taxon>Mycobacteriales</taxon>
        <taxon>Nocardiaceae</taxon>
        <taxon>Nocardia</taxon>
    </lineage>
</organism>
<dbReference type="SUPFAM" id="SSF55961">
    <property type="entry name" value="Bet v1-like"/>
    <property type="match status" value="1"/>
</dbReference>
<dbReference type="Proteomes" id="UP000471166">
    <property type="component" value="Unassembled WGS sequence"/>
</dbReference>
<reference evidence="2 3" key="1">
    <citation type="submission" date="2020-01" db="EMBL/GenBank/DDBJ databases">
        <title>Genetics and antimicrobial susceptibilities of Nocardia species isolated from the soil; a comparison with species isolated from humans.</title>
        <authorList>
            <person name="Carrasco G."/>
            <person name="Monzon S."/>
            <person name="Sansegundo M."/>
            <person name="Garcia E."/>
            <person name="Garrido N."/>
            <person name="Medina M.J."/>
            <person name="Villalon P."/>
            <person name="Ramirez-Arocha A.C."/>
            <person name="Jimenez P."/>
            <person name="Cuesta I."/>
            <person name="Valdezate S."/>
        </authorList>
    </citation>
    <scope>NUCLEOTIDE SEQUENCE [LARGE SCALE GENOMIC DNA]</scope>
    <source>
        <strain evidence="2 3">CNM20110626</strain>
    </source>
</reference>
<dbReference type="AlphaFoldDB" id="A0A6P1CLT9"/>